<gene>
    <name evidence="2" type="ORF">TDIB3V08_LOCUS8663</name>
</gene>
<evidence type="ECO:0000313" key="2">
    <source>
        <dbReference type="EMBL" id="CAD7202481.1"/>
    </source>
</evidence>
<feature type="region of interest" description="Disordered" evidence="1">
    <location>
        <begin position="71"/>
        <end position="91"/>
    </location>
</feature>
<evidence type="ECO:0000256" key="1">
    <source>
        <dbReference type="SAM" id="MobiDB-lite"/>
    </source>
</evidence>
<organism evidence="2">
    <name type="scientific">Timema douglasi</name>
    <name type="common">Walking stick</name>
    <dbReference type="NCBI Taxonomy" id="61478"/>
    <lineage>
        <taxon>Eukaryota</taxon>
        <taxon>Metazoa</taxon>
        <taxon>Ecdysozoa</taxon>
        <taxon>Arthropoda</taxon>
        <taxon>Hexapoda</taxon>
        <taxon>Insecta</taxon>
        <taxon>Pterygota</taxon>
        <taxon>Neoptera</taxon>
        <taxon>Polyneoptera</taxon>
        <taxon>Phasmatodea</taxon>
        <taxon>Timematodea</taxon>
        <taxon>Timematoidea</taxon>
        <taxon>Timematidae</taxon>
        <taxon>Timema</taxon>
    </lineage>
</organism>
<dbReference type="AlphaFoldDB" id="A0A7R8VSY1"/>
<accession>A0A7R8VSY1</accession>
<reference evidence="2" key="1">
    <citation type="submission" date="2020-11" db="EMBL/GenBank/DDBJ databases">
        <authorList>
            <person name="Tran Van P."/>
        </authorList>
    </citation>
    <scope>NUCLEOTIDE SEQUENCE</scope>
</reference>
<sequence>MAGVQRGEPRRCTKCLCATCKCGDNCRCRRRVTVTYSPVFNFFTDTLPCCVSNKDTGNSARTLGHKELTLSSKNTGAQGTHPEQPGENRLSVGHEPLLFSEGRDHLPKSQQRTKQSYMSHLHLGPAIDNLPAMTIFVVLCDSPCVCVVMCDSPCVCVVMLKTDYCPSSHCQRDPPMLSDSSEKRRDSLLPPALVTVTMTWDLELLLFMAVAAMDLCLLPTSTQFWNNSPRSALSDTILGVSYEHDSDNALHLVLFNTPVGDSHRGQPHHLGPQPRMFPDSERGPGFVQQVLDLLLVDLVVTETYFSAWPDA</sequence>
<proteinExistence type="predicted"/>
<dbReference type="EMBL" id="OA569416">
    <property type="protein sequence ID" value="CAD7202481.1"/>
    <property type="molecule type" value="Genomic_DNA"/>
</dbReference>
<name>A0A7R8VSY1_TIMDO</name>
<protein>
    <submittedName>
        <fullName evidence="2">Uncharacterized protein</fullName>
    </submittedName>
</protein>